<dbReference type="InterPro" id="IPR001870">
    <property type="entry name" value="B30.2/SPRY"/>
</dbReference>
<dbReference type="InterPro" id="IPR001965">
    <property type="entry name" value="Znf_PHD"/>
</dbReference>
<keyword evidence="2" id="KW-0479">Metal-binding</keyword>
<dbReference type="InterPro" id="IPR053835">
    <property type="entry name" value="ASH2L-like_WH"/>
</dbReference>
<name>A0A9P0PX62_ACAOB</name>
<dbReference type="GO" id="GO:0008270">
    <property type="term" value="F:zinc ion binding"/>
    <property type="evidence" value="ECO:0007669"/>
    <property type="project" value="UniProtKB-KW"/>
</dbReference>
<accession>A0A9P0PX62</accession>
<evidence type="ECO:0000256" key="2">
    <source>
        <dbReference type="ARBA" id="ARBA00022723"/>
    </source>
</evidence>
<dbReference type="EMBL" id="CAKOFQ010007490">
    <property type="protein sequence ID" value="CAH2002331.1"/>
    <property type="molecule type" value="Genomic_DNA"/>
</dbReference>
<evidence type="ECO:0000256" key="6">
    <source>
        <dbReference type="SAM" id="MobiDB-lite"/>
    </source>
</evidence>
<dbReference type="Gene3D" id="2.60.120.920">
    <property type="match status" value="1"/>
</dbReference>
<evidence type="ECO:0000313" key="9">
    <source>
        <dbReference type="Proteomes" id="UP001152888"/>
    </source>
</evidence>
<dbReference type="InterPro" id="IPR019786">
    <property type="entry name" value="Zinc_finger_PHD-type_CS"/>
</dbReference>
<keyword evidence="4" id="KW-0862">Zinc</keyword>
<evidence type="ECO:0000256" key="5">
    <source>
        <dbReference type="ARBA" id="ARBA00023242"/>
    </source>
</evidence>
<dbReference type="InterPro" id="IPR037353">
    <property type="entry name" value="ASH2"/>
</dbReference>
<evidence type="ECO:0000313" key="8">
    <source>
        <dbReference type="EMBL" id="CAH2002331.1"/>
    </source>
</evidence>
<dbReference type="SMART" id="SM00449">
    <property type="entry name" value="SPRY"/>
    <property type="match status" value="1"/>
</dbReference>
<gene>
    <name evidence="8" type="ORF">ACAOBT_LOCUS26729</name>
</gene>
<dbReference type="SUPFAM" id="SSF57903">
    <property type="entry name" value="FYVE/PHD zinc finger"/>
    <property type="match status" value="1"/>
</dbReference>
<feature type="compositionally biased region" description="Basic and acidic residues" evidence="6">
    <location>
        <begin position="23"/>
        <end position="38"/>
    </location>
</feature>
<dbReference type="Proteomes" id="UP001152888">
    <property type="component" value="Unassembled WGS sequence"/>
</dbReference>
<dbReference type="AlphaFoldDB" id="A0A9P0PX62"/>
<evidence type="ECO:0000256" key="3">
    <source>
        <dbReference type="ARBA" id="ARBA00022771"/>
    </source>
</evidence>
<feature type="domain" description="B30.2/SPRY" evidence="7">
    <location>
        <begin position="297"/>
        <end position="519"/>
    </location>
</feature>
<keyword evidence="3" id="KW-0863">Zinc-finger</keyword>
<dbReference type="SMART" id="SM00249">
    <property type="entry name" value="PHD"/>
    <property type="match status" value="1"/>
</dbReference>
<keyword evidence="5" id="KW-0539">Nucleus</keyword>
<dbReference type="GO" id="GO:0000976">
    <property type="term" value="F:transcription cis-regulatory region binding"/>
    <property type="evidence" value="ECO:0007669"/>
    <property type="project" value="TreeGrafter"/>
</dbReference>
<dbReference type="Gene3D" id="3.90.980.20">
    <property type="match status" value="1"/>
</dbReference>
<keyword evidence="9" id="KW-1185">Reference proteome</keyword>
<dbReference type="InterPro" id="IPR043136">
    <property type="entry name" value="B30.2/SPRY_sf"/>
</dbReference>
<comment type="subcellular location">
    <subcellularLocation>
        <location evidence="1">Nucleus</location>
    </subcellularLocation>
</comment>
<dbReference type="PROSITE" id="PS50188">
    <property type="entry name" value="B302_SPRY"/>
    <property type="match status" value="1"/>
</dbReference>
<dbReference type="SUPFAM" id="SSF49899">
    <property type="entry name" value="Concanavalin A-like lectins/glucanases"/>
    <property type="match status" value="1"/>
</dbReference>
<dbReference type="Pfam" id="PF21257">
    <property type="entry name" value="PHD_ash2p_like"/>
    <property type="match status" value="1"/>
</dbReference>
<dbReference type="PANTHER" id="PTHR10598">
    <property type="entry name" value="SET1/ASH2 HISTONE METHYLTRANSFERASE COMPLEX SUBUNIT ASH2"/>
    <property type="match status" value="1"/>
</dbReference>
<dbReference type="InterPro" id="IPR003877">
    <property type="entry name" value="SPRY_dom"/>
</dbReference>
<protein>
    <recommendedName>
        <fullName evidence="7">B30.2/SPRY domain-containing protein</fullName>
    </recommendedName>
</protein>
<evidence type="ECO:0000259" key="7">
    <source>
        <dbReference type="PROSITE" id="PS50188"/>
    </source>
</evidence>
<organism evidence="8 9">
    <name type="scientific">Acanthoscelides obtectus</name>
    <name type="common">Bean weevil</name>
    <name type="synonym">Bruchus obtectus</name>
    <dbReference type="NCBI Taxonomy" id="200917"/>
    <lineage>
        <taxon>Eukaryota</taxon>
        <taxon>Metazoa</taxon>
        <taxon>Ecdysozoa</taxon>
        <taxon>Arthropoda</taxon>
        <taxon>Hexapoda</taxon>
        <taxon>Insecta</taxon>
        <taxon>Pterygota</taxon>
        <taxon>Neoptera</taxon>
        <taxon>Endopterygota</taxon>
        <taxon>Coleoptera</taxon>
        <taxon>Polyphaga</taxon>
        <taxon>Cucujiformia</taxon>
        <taxon>Chrysomeloidea</taxon>
        <taxon>Chrysomelidae</taxon>
        <taxon>Bruchinae</taxon>
        <taxon>Bruchini</taxon>
        <taxon>Acanthoscelides</taxon>
    </lineage>
</organism>
<dbReference type="InterPro" id="IPR013320">
    <property type="entry name" value="ConA-like_dom_sf"/>
</dbReference>
<dbReference type="PROSITE" id="PS01359">
    <property type="entry name" value="ZF_PHD_1"/>
    <property type="match status" value="1"/>
</dbReference>
<dbReference type="Pfam" id="PF00622">
    <property type="entry name" value="SPRY"/>
    <property type="match status" value="2"/>
</dbReference>
<evidence type="ECO:0000256" key="1">
    <source>
        <dbReference type="ARBA" id="ARBA00004123"/>
    </source>
</evidence>
<feature type="region of interest" description="Disordered" evidence="6">
    <location>
        <begin position="1"/>
        <end position="38"/>
    </location>
</feature>
<dbReference type="OrthoDB" id="10266026at2759"/>
<proteinExistence type="predicted"/>
<evidence type="ECO:0000256" key="4">
    <source>
        <dbReference type="ARBA" id="ARBA00022833"/>
    </source>
</evidence>
<dbReference type="InterPro" id="IPR011011">
    <property type="entry name" value="Znf_FYVE_PHD"/>
</dbReference>
<sequence length="564" mass="63524">MSEDIEFSDKNEDSSSMTSQEKQMNESDLSKQLDADKSEKKNVEAGNCYCGKDRNLNIIELLCANCNRWFHESCIGYQLGKLVPFLTNYVFLCKNCSPTGLETFKKSQAQTFQMCITAIANLQQSSLKEGTNKTMFSKDKEIIPYLEYHWEALTTTPRRVTTSWHVTVTKALIKDIHILFVFEDHPDDGHMYGLINSDLTHIKPNYEAMIKGGTLKVTDMGIQHVPVSGGVKSRNAKRKFFGDVGAQGKKGRGVDLGAPKLPAHGYPLDHPFNKDGYRYLLAEPDPHAPFRQEFDESSDWAGKPIPGWLYRTSIPGTVLLALHDRAPQLKISEDRLAVTGEKGYSTVRATHSVSKGIWYFEATVDEMPEGSATRMGWGQDYANLQAPLGYDKFGYSWRSKKGTKFHESHGKHYSSGYGEGDTLGFMIVLPQNNSTKLLQNTYKDRPLVKFKSHLYYEDKDNVQERLKSLKPLPGSKILFFKNGECQGVAFEGIYQGAYYPTISLHKNVTVSVNFGPTFKCTPSTDLNYKPMSDRGEEAICDQTLADLIYLTKNDGKLRLDSFVL</sequence>
<dbReference type="GO" id="GO:0048188">
    <property type="term" value="C:Set1C/COMPASS complex"/>
    <property type="evidence" value="ECO:0007669"/>
    <property type="project" value="InterPro"/>
</dbReference>
<comment type="caution">
    <text evidence="8">The sequence shown here is derived from an EMBL/GenBank/DDBJ whole genome shotgun (WGS) entry which is preliminary data.</text>
</comment>
<dbReference type="CDD" id="cd12872">
    <property type="entry name" value="SPRY_Ash2"/>
    <property type="match status" value="1"/>
</dbReference>
<reference evidence="8" key="1">
    <citation type="submission" date="2022-03" db="EMBL/GenBank/DDBJ databases">
        <authorList>
            <person name="Sayadi A."/>
        </authorList>
    </citation>
    <scope>NUCLEOTIDE SEQUENCE</scope>
</reference>
<dbReference type="FunFam" id="3.90.980.20:FF:000005">
    <property type="entry name" value="Set1/Ash2 histone methyltransferase complex subunit ASH2"/>
    <property type="match status" value="1"/>
</dbReference>
<dbReference type="CDD" id="cd15583">
    <property type="entry name" value="PHD_ash2p_like"/>
    <property type="match status" value="1"/>
</dbReference>
<dbReference type="InterPro" id="IPR049455">
    <property type="entry name" value="ASH2-like_PHD"/>
</dbReference>
<dbReference type="PANTHER" id="PTHR10598:SF0">
    <property type="entry name" value="SET1_ASH2 HISTONE METHYLTRANSFERASE COMPLEX SUBUNIT ASH2"/>
    <property type="match status" value="1"/>
</dbReference>
<dbReference type="Pfam" id="PF21198">
    <property type="entry name" value="ASH2L-like_WH"/>
    <property type="match status" value="1"/>
</dbReference>